<name>A0AAE1AZ23_9GAST</name>
<proteinExistence type="predicted"/>
<feature type="region of interest" description="Disordered" evidence="1">
    <location>
        <begin position="155"/>
        <end position="181"/>
    </location>
</feature>
<dbReference type="EMBL" id="JAWDGP010000970">
    <property type="protein sequence ID" value="KAK3795881.1"/>
    <property type="molecule type" value="Genomic_DNA"/>
</dbReference>
<accession>A0AAE1AZ23</accession>
<keyword evidence="3" id="KW-1185">Reference proteome</keyword>
<feature type="region of interest" description="Disordered" evidence="1">
    <location>
        <begin position="1"/>
        <end position="23"/>
    </location>
</feature>
<reference evidence="2" key="1">
    <citation type="journal article" date="2023" name="G3 (Bethesda)">
        <title>A reference genome for the long-term kleptoplast-retaining sea slug Elysia crispata morphotype clarki.</title>
        <authorList>
            <person name="Eastman K.E."/>
            <person name="Pendleton A.L."/>
            <person name="Shaikh M.A."/>
            <person name="Suttiyut T."/>
            <person name="Ogas R."/>
            <person name="Tomko P."/>
            <person name="Gavelis G."/>
            <person name="Widhalm J.R."/>
            <person name="Wisecaver J.H."/>
        </authorList>
    </citation>
    <scope>NUCLEOTIDE SEQUENCE</scope>
    <source>
        <strain evidence="2">ECLA1</strain>
    </source>
</reference>
<comment type="caution">
    <text evidence="2">The sequence shown here is derived from an EMBL/GenBank/DDBJ whole genome shotgun (WGS) entry which is preliminary data.</text>
</comment>
<evidence type="ECO:0000313" key="2">
    <source>
        <dbReference type="EMBL" id="KAK3795881.1"/>
    </source>
</evidence>
<sequence length="181" mass="19832">MAVEKKKKRSKNERRKLLKTNGSTDRIPSWWGLTVSWQTKQRDHHSRALITCRKPWTREGRAGSDNLAAAMEDEGESSASPDANSDANLLELEDPLRELSLNLNVYCADCPVPGVAAVAVVAQYKTLSELQTKPSHLNTKAICGQGPVRPAVSGFPHAEPSRSGRCDKCQVTPSGWHGHGH</sequence>
<feature type="compositionally biased region" description="Basic and acidic residues" evidence="1">
    <location>
        <begin position="159"/>
        <end position="168"/>
    </location>
</feature>
<organism evidence="2 3">
    <name type="scientific">Elysia crispata</name>
    <name type="common">lettuce slug</name>
    <dbReference type="NCBI Taxonomy" id="231223"/>
    <lineage>
        <taxon>Eukaryota</taxon>
        <taxon>Metazoa</taxon>
        <taxon>Spiralia</taxon>
        <taxon>Lophotrochozoa</taxon>
        <taxon>Mollusca</taxon>
        <taxon>Gastropoda</taxon>
        <taxon>Heterobranchia</taxon>
        <taxon>Euthyneura</taxon>
        <taxon>Panpulmonata</taxon>
        <taxon>Sacoglossa</taxon>
        <taxon>Placobranchoidea</taxon>
        <taxon>Plakobranchidae</taxon>
        <taxon>Elysia</taxon>
    </lineage>
</organism>
<feature type="compositionally biased region" description="Basic residues" evidence="1">
    <location>
        <begin position="1"/>
        <end position="18"/>
    </location>
</feature>
<dbReference type="AlphaFoldDB" id="A0AAE1AZ23"/>
<evidence type="ECO:0000313" key="3">
    <source>
        <dbReference type="Proteomes" id="UP001283361"/>
    </source>
</evidence>
<gene>
    <name evidence="2" type="ORF">RRG08_006165</name>
</gene>
<protein>
    <submittedName>
        <fullName evidence="2">Uncharacterized protein</fullName>
    </submittedName>
</protein>
<evidence type="ECO:0000256" key="1">
    <source>
        <dbReference type="SAM" id="MobiDB-lite"/>
    </source>
</evidence>
<dbReference type="Proteomes" id="UP001283361">
    <property type="component" value="Unassembled WGS sequence"/>
</dbReference>